<dbReference type="EMBL" id="SDAM02000091">
    <property type="protein sequence ID" value="KAH6831262.1"/>
    <property type="molecule type" value="Genomic_DNA"/>
</dbReference>
<evidence type="ECO:0000313" key="3">
    <source>
        <dbReference type="Proteomes" id="UP001190926"/>
    </source>
</evidence>
<gene>
    <name evidence="2" type="ORF">C2S53_009457</name>
</gene>
<sequence length="119" mass="13014">MGLASDWVGVLNVARTVANEESSLNKDNDADMPSFSLGLTQDFDGNANEDALTITEHDSRMADQTANCKSIHTDPELVDCDQQVKFGGAEKMLKTYRSKGKRKVPDQRAKGVVEVGRLN</sequence>
<feature type="region of interest" description="Disordered" evidence="1">
    <location>
        <begin position="97"/>
        <end position="119"/>
    </location>
</feature>
<evidence type="ECO:0000256" key="1">
    <source>
        <dbReference type="SAM" id="MobiDB-lite"/>
    </source>
</evidence>
<organism evidence="2 3">
    <name type="scientific">Perilla frutescens var. hirtella</name>
    <name type="common">Perilla citriodora</name>
    <name type="synonym">Perilla setoyensis</name>
    <dbReference type="NCBI Taxonomy" id="608512"/>
    <lineage>
        <taxon>Eukaryota</taxon>
        <taxon>Viridiplantae</taxon>
        <taxon>Streptophyta</taxon>
        <taxon>Embryophyta</taxon>
        <taxon>Tracheophyta</taxon>
        <taxon>Spermatophyta</taxon>
        <taxon>Magnoliopsida</taxon>
        <taxon>eudicotyledons</taxon>
        <taxon>Gunneridae</taxon>
        <taxon>Pentapetalae</taxon>
        <taxon>asterids</taxon>
        <taxon>lamiids</taxon>
        <taxon>Lamiales</taxon>
        <taxon>Lamiaceae</taxon>
        <taxon>Nepetoideae</taxon>
        <taxon>Elsholtzieae</taxon>
        <taxon>Perilla</taxon>
    </lineage>
</organism>
<proteinExistence type="predicted"/>
<comment type="caution">
    <text evidence="2">The sequence shown here is derived from an EMBL/GenBank/DDBJ whole genome shotgun (WGS) entry which is preliminary data.</text>
</comment>
<protein>
    <submittedName>
        <fullName evidence="2">Uncharacterized protein</fullName>
    </submittedName>
</protein>
<keyword evidence="3" id="KW-1185">Reference proteome</keyword>
<accession>A0AAD4JCJ8</accession>
<name>A0AAD4JCJ8_PERFH</name>
<evidence type="ECO:0000313" key="2">
    <source>
        <dbReference type="EMBL" id="KAH6831262.1"/>
    </source>
</evidence>
<dbReference type="AlphaFoldDB" id="A0AAD4JCJ8"/>
<reference evidence="2 3" key="1">
    <citation type="journal article" date="2021" name="Nat. Commun.">
        <title>Incipient diploidization of the medicinal plant Perilla within 10,000 years.</title>
        <authorList>
            <person name="Zhang Y."/>
            <person name="Shen Q."/>
            <person name="Leng L."/>
            <person name="Zhang D."/>
            <person name="Chen S."/>
            <person name="Shi Y."/>
            <person name="Ning Z."/>
            <person name="Chen S."/>
        </authorList>
    </citation>
    <scope>NUCLEOTIDE SEQUENCE [LARGE SCALE GENOMIC DNA]</scope>
    <source>
        <strain evidence="3">cv. PC099</strain>
    </source>
</reference>
<dbReference type="Proteomes" id="UP001190926">
    <property type="component" value="Unassembled WGS sequence"/>
</dbReference>